<evidence type="ECO:0000313" key="4">
    <source>
        <dbReference type="EMBL" id="CAG9838784.1"/>
    </source>
</evidence>
<dbReference type="CDD" id="cd00037">
    <property type="entry name" value="CLECT"/>
    <property type="match status" value="1"/>
</dbReference>
<dbReference type="InterPro" id="IPR016187">
    <property type="entry name" value="CTDL_fold"/>
</dbReference>
<dbReference type="SUPFAM" id="SSF56436">
    <property type="entry name" value="C-type lectin-like"/>
    <property type="match status" value="1"/>
</dbReference>
<protein>
    <recommendedName>
        <fullName evidence="3">C-type lectin domain-containing protein</fullName>
    </recommendedName>
</protein>
<dbReference type="InterPro" id="IPR050111">
    <property type="entry name" value="C-type_lectin/snaclec_domain"/>
</dbReference>
<dbReference type="OrthoDB" id="6746664at2759"/>
<evidence type="ECO:0000259" key="3">
    <source>
        <dbReference type="SMART" id="SM00034"/>
    </source>
</evidence>
<dbReference type="PANTHER" id="PTHR22803">
    <property type="entry name" value="MANNOSE, PHOSPHOLIPASE, LECTIN RECEPTOR RELATED"/>
    <property type="match status" value="1"/>
</dbReference>
<proteinExistence type="predicted"/>
<keyword evidence="5" id="KW-1185">Reference proteome</keyword>
<feature type="signal peptide" evidence="2">
    <location>
        <begin position="1"/>
        <end position="20"/>
    </location>
</feature>
<dbReference type="Proteomes" id="UP001153709">
    <property type="component" value="Chromosome 8"/>
</dbReference>
<dbReference type="InterPro" id="IPR001304">
    <property type="entry name" value="C-type_lectin-like"/>
</dbReference>
<dbReference type="InterPro" id="IPR016186">
    <property type="entry name" value="C-type_lectin-like/link_sf"/>
</dbReference>
<feature type="domain" description="C-type lectin" evidence="3">
    <location>
        <begin position="35"/>
        <end position="171"/>
    </location>
</feature>
<accession>A0A9N9XET3</accession>
<dbReference type="InterPro" id="IPR018378">
    <property type="entry name" value="C-type_lectin_CS"/>
</dbReference>
<organism evidence="4 5">
    <name type="scientific">Diabrotica balteata</name>
    <name type="common">Banded cucumber beetle</name>
    <dbReference type="NCBI Taxonomy" id="107213"/>
    <lineage>
        <taxon>Eukaryota</taxon>
        <taxon>Metazoa</taxon>
        <taxon>Ecdysozoa</taxon>
        <taxon>Arthropoda</taxon>
        <taxon>Hexapoda</taxon>
        <taxon>Insecta</taxon>
        <taxon>Pterygota</taxon>
        <taxon>Neoptera</taxon>
        <taxon>Endopterygota</taxon>
        <taxon>Coleoptera</taxon>
        <taxon>Polyphaga</taxon>
        <taxon>Cucujiformia</taxon>
        <taxon>Chrysomeloidea</taxon>
        <taxon>Chrysomelidae</taxon>
        <taxon>Galerucinae</taxon>
        <taxon>Diabroticina</taxon>
        <taxon>Diabroticites</taxon>
        <taxon>Diabrotica</taxon>
    </lineage>
</organism>
<sequence>MYKILFWLVNFLTVFLFVSGVPQDVLFTSHVKKQKPTNILNYAGKTYYFGNVFRANFYGAFQFCRQQGMQLVSIMNDAENDRLGKFADEIGLQYEHFWTSGTNLANSYRFIWLSTGSAIVYSNWYPGEPSGHSSDGKNLTENCVEATRLAGPKGLYWNDRYCLDELSFICEKYGNECRR</sequence>
<dbReference type="EMBL" id="OU898283">
    <property type="protein sequence ID" value="CAG9838784.1"/>
    <property type="molecule type" value="Genomic_DNA"/>
</dbReference>
<reference evidence="4" key="1">
    <citation type="submission" date="2022-01" db="EMBL/GenBank/DDBJ databases">
        <authorList>
            <person name="King R."/>
        </authorList>
    </citation>
    <scope>NUCLEOTIDE SEQUENCE</scope>
</reference>
<dbReference type="Gene3D" id="3.10.100.10">
    <property type="entry name" value="Mannose-Binding Protein A, subunit A"/>
    <property type="match status" value="1"/>
</dbReference>
<dbReference type="Pfam" id="PF00059">
    <property type="entry name" value="Lectin_C"/>
    <property type="match status" value="1"/>
</dbReference>
<evidence type="ECO:0000256" key="2">
    <source>
        <dbReference type="SAM" id="SignalP"/>
    </source>
</evidence>
<dbReference type="PROSITE" id="PS00615">
    <property type="entry name" value="C_TYPE_LECTIN_1"/>
    <property type="match status" value="1"/>
</dbReference>
<dbReference type="SMART" id="SM00034">
    <property type="entry name" value="CLECT"/>
    <property type="match status" value="1"/>
</dbReference>
<dbReference type="AlphaFoldDB" id="A0A9N9XET3"/>
<gene>
    <name evidence="4" type="ORF">DIABBA_LOCUS11620</name>
</gene>
<evidence type="ECO:0000256" key="1">
    <source>
        <dbReference type="ARBA" id="ARBA00023157"/>
    </source>
</evidence>
<keyword evidence="1" id="KW-1015">Disulfide bond</keyword>
<feature type="chain" id="PRO_5040410747" description="C-type lectin domain-containing protein" evidence="2">
    <location>
        <begin position="21"/>
        <end position="179"/>
    </location>
</feature>
<name>A0A9N9XET3_DIABA</name>
<keyword evidence="2" id="KW-0732">Signal</keyword>
<evidence type="ECO:0000313" key="5">
    <source>
        <dbReference type="Proteomes" id="UP001153709"/>
    </source>
</evidence>